<evidence type="ECO:0000256" key="3">
    <source>
        <dbReference type="ARBA" id="ARBA00022475"/>
    </source>
</evidence>
<dbReference type="InterPro" id="IPR051322">
    <property type="entry name" value="AA_ABC_Transporter_Permease"/>
</dbReference>
<evidence type="ECO:0000256" key="6">
    <source>
        <dbReference type="ARBA" id="ARBA00023136"/>
    </source>
</evidence>
<keyword evidence="2 7" id="KW-0813">Transport</keyword>
<protein>
    <submittedName>
        <fullName evidence="9">ABC transporter permease</fullName>
    </submittedName>
</protein>
<comment type="subcellular location">
    <subcellularLocation>
        <location evidence="1 7">Cell membrane</location>
        <topology evidence="1 7">Multi-pass membrane protein</topology>
    </subcellularLocation>
</comment>
<feature type="transmembrane region" description="Helical" evidence="7">
    <location>
        <begin position="83"/>
        <end position="107"/>
    </location>
</feature>
<dbReference type="Pfam" id="PF00528">
    <property type="entry name" value="BPD_transp_1"/>
    <property type="match status" value="1"/>
</dbReference>
<evidence type="ECO:0000256" key="2">
    <source>
        <dbReference type="ARBA" id="ARBA00022448"/>
    </source>
</evidence>
<keyword evidence="4 7" id="KW-0812">Transmembrane</keyword>
<dbReference type="EMBL" id="JAHUZB010000011">
    <property type="protein sequence ID" value="MBV7392428.1"/>
    <property type="molecule type" value="Genomic_DNA"/>
</dbReference>
<feature type="domain" description="ABC transmembrane type-1" evidence="8">
    <location>
        <begin position="15"/>
        <end position="209"/>
    </location>
</feature>
<sequence length="218" mass="23816">MDTVVLISQILWPNLISTFSMVLFSSILATIWGFLLAIGLIITNKKGLRPNRHIYGIMNLFVNIVRSFPFIILMVALMPMTRILVGTTIGTAAAIVPLTFAMTPYVARLFENNLLEINPYTIEAAKSFGATNLQIIFKVMLVEALPSMISSLTLAIISVLGYTAMAGTVGAGGLGAVAITYGYQNFDNKIMYSTVLVIIIFVEIVQLIGTQVYKKVKV</sequence>
<accession>A0ABS6THQ6</accession>
<dbReference type="PANTHER" id="PTHR30450:SF1">
    <property type="entry name" value="D-METHIONINE TRANSPORT SYSTEM PERMEASE PROTEIN METI-RELATED"/>
    <property type="match status" value="1"/>
</dbReference>
<dbReference type="CDD" id="cd06261">
    <property type="entry name" value="TM_PBP2"/>
    <property type="match status" value="1"/>
</dbReference>
<evidence type="ECO:0000313" key="10">
    <source>
        <dbReference type="Proteomes" id="UP000774130"/>
    </source>
</evidence>
<evidence type="ECO:0000259" key="8">
    <source>
        <dbReference type="PROSITE" id="PS50928"/>
    </source>
</evidence>
<keyword evidence="5 7" id="KW-1133">Transmembrane helix</keyword>
<keyword evidence="10" id="KW-1185">Reference proteome</keyword>
<evidence type="ECO:0000256" key="4">
    <source>
        <dbReference type="ARBA" id="ARBA00022692"/>
    </source>
</evidence>
<dbReference type="RefSeq" id="WP_218327643.1">
    <property type="nucleotide sequence ID" value="NZ_JAHUZB010000011.1"/>
</dbReference>
<feature type="transmembrane region" description="Helical" evidence="7">
    <location>
        <begin position="54"/>
        <end position="77"/>
    </location>
</feature>
<dbReference type="PROSITE" id="PS50928">
    <property type="entry name" value="ABC_TM1"/>
    <property type="match status" value="1"/>
</dbReference>
<evidence type="ECO:0000256" key="7">
    <source>
        <dbReference type="RuleBase" id="RU363032"/>
    </source>
</evidence>
<feature type="transmembrane region" description="Helical" evidence="7">
    <location>
        <begin position="190"/>
        <end position="209"/>
    </location>
</feature>
<proteinExistence type="inferred from homology"/>
<keyword evidence="6 7" id="KW-0472">Membrane</keyword>
<reference evidence="9 10" key="1">
    <citation type="submission" date="2021-06" db="EMBL/GenBank/DDBJ databases">
        <title>Enterococcus alishanensis sp. nov., a novel lactic acid bacterium isolated from fresh coffee beans.</title>
        <authorList>
            <person name="Chen Y.-S."/>
        </authorList>
    </citation>
    <scope>NUCLEOTIDE SEQUENCE [LARGE SCALE GENOMIC DNA]</scope>
    <source>
        <strain evidence="9 10">ALS3</strain>
    </source>
</reference>
<evidence type="ECO:0000256" key="1">
    <source>
        <dbReference type="ARBA" id="ARBA00004651"/>
    </source>
</evidence>
<feature type="transmembrane region" description="Helical" evidence="7">
    <location>
        <begin position="135"/>
        <end position="157"/>
    </location>
</feature>
<gene>
    <name evidence="9" type="ORF">KUA55_17355</name>
</gene>
<feature type="transmembrane region" description="Helical" evidence="7">
    <location>
        <begin position="20"/>
        <end position="42"/>
    </location>
</feature>
<comment type="caution">
    <text evidence="9">The sequence shown here is derived from an EMBL/GenBank/DDBJ whole genome shotgun (WGS) entry which is preliminary data.</text>
</comment>
<evidence type="ECO:0000313" key="9">
    <source>
        <dbReference type="EMBL" id="MBV7392428.1"/>
    </source>
</evidence>
<keyword evidence="3" id="KW-1003">Cell membrane</keyword>
<dbReference type="Proteomes" id="UP000774130">
    <property type="component" value="Unassembled WGS sequence"/>
</dbReference>
<comment type="similarity">
    <text evidence="7">Belongs to the binding-protein-dependent transport system permease family.</text>
</comment>
<feature type="transmembrane region" description="Helical" evidence="7">
    <location>
        <begin position="163"/>
        <end position="183"/>
    </location>
</feature>
<dbReference type="PANTHER" id="PTHR30450">
    <property type="entry name" value="ABC TRANSPORTER PERMEASE"/>
    <property type="match status" value="1"/>
</dbReference>
<evidence type="ECO:0000256" key="5">
    <source>
        <dbReference type="ARBA" id="ARBA00022989"/>
    </source>
</evidence>
<dbReference type="InterPro" id="IPR000515">
    <property type="entry name" value="MetI-like"/>
</dbReference>
<name>A0ABS6THQ6_9ENTE</name>
<organism evidence="9 10">
    <name type="scientific">Enterococcus alishanensis</name>
    <dbReference type="NCBI Taxonomy" id="1303817"/>
    <lineage>
        <taxon>Bacteria</taxon>
        <taxon>Bacillati</taxon>
        <taxon>Bacillota</taxon>
        <taxon>Bacilli</taxon>
        <taxon>Lactobacillales</taxon>
        <taxon>Enterococcaceae</taxon>
        <taxon>Enterococcus</taxon>
    </lineage>
</organism>